<protein>
    <submittedName>
        <fullName evidence="2">Uncharacterized protein</fullName>
    </submittedName>
</protein>
<feature type="region of interest" description="Disordered" evidence="1">
    <location>
        <begin position="145"/>
        <end position="239"/>
    </location>
</feature>
<feature type="compositionally biased region" description="Polar residues" evidence="1">
    <location>
        <begin position="179"/>
        <end position="196"/>
    </location>
</feature>
<feature type="compositionally biased region" description="Polar residues" evidence="1">
    <location>
        <begin position="1"/>
        <end position="14"/>
    </location>
</feature>
<organism evidence="2 3">
    <name type="scientific">Obba rivulosa</name>
    <dbReference type="NCBI Taxonomy" id="1052685"/>
    <lineage>
        <taxon>Eukaryota</taxon>
        <taxon>Fungi</taxon>
        <taxon>Dikarya</taxon>
        <taxon>Basidiomycota</taxon>
        <taxon>Agaricomycotina</taxon>
        <taxon>Agaricomycetes</taxon>
        <taxon>Polyporales</taxon>
        <taxon>Gelatoporiaceae</taxon>
        <taxon>Obba</taxon>
    </lineage>
</organism>
<feature type="region of interest" description="Disordered" evidence="1">
    <location>
        <begin position="412"/>
        <end position="449"/>
    </location>
</feature>
<proteinExistence type="predicted"/>
<reference evidence="2 3" key="1">
    <citation type="submission" date="2016-07" db="EMBL/GenBank/DDBJ databases">
        <title>Draft genome of the white-rot fungus Obba rivulosa 3A-2.</title>
        <authorList>
            <consortium name="DOE Joint Genome Institute"/>
            <person name="Miettinen O."/>
            <person name="Riley R."/>
            <person name="Acob R."/>
            <person name="Barry K."/>
            <person name="Cullen D."/>
            <person name="De Vries R."/>
            <person name="Hainaut M."/>
            <person name="Hatakka A."/>
            <person name="Henrissat B."/>
            <person name="Hilden K."/>
            <person name="Kuo R."/>
            <person name="Labutti K."/>
            <person name="Lipzen A."/>
            <person name="Makela M.R."/>
            <person name="Sandor L."/>
            <person name="Spatafora J.W."/>
            <person name="Grigoriev I.V."/>
            <person name="Hibbett D.S."/>
        </authorList>
    </citation>
    <scope>NUCLEOTIDE SEQUENCE [LARGE SCALE GENOMIC DNA]</scope>
    <source>
        <strain evidence="2 3">3A-2</strain>
    </source>
</reference>
<keyword evidence="3" id="KW-1185">Reference proteome</keyword>
<dbReference type="OrthoDB" id="3055857at2759"/>
<evidence type="ECO:0000256" key="1">
    <source>
        <dbReference type="SAM" id="MobiDB-lite"/>
    </source>
</evidence>
<feature type="compositionally biased region" description="Basic residues" evidence="1">
    <location>
        <begin position="202"/>
        <end position="212"/>
    </location>
</feature>
<feature type="region of interest" description="Disordered" evidence="1">
    <location>
        <begin position="495"/>
        <end position="624"/>
    </location>
</feature>
<gene>
    <name evidence="2" type="ORF">OBBRIDRAFT_883251</name>
</gene>
<feature type="compositionally biased region" description="Low complexity" evidence="1">
    <location>
        <begin position="553"/>
        <end position="565"/>
    </location>
</feature>
<feature type="compositionally biased region" description="Basic residues" evidence="1">
    <location>
        <begin position="379"/>
        <end position="388"/>
    </location>
</feature>
<name>A0A8E2DVD9_9APHY</name>
<evidence type="ECO:0000313" key="2">
    <source>
        <dbReference type="EMBL" id="OCH96333.1"/>
    </source>
</evidence>
<dbReference type="Proteomes" id="UP000250043">
    <property type="component" value="Unassembled WGS sequence"/>
</dbReference>
<dbReference type="EMBL" id="KV722331">
    <property type="protein sequence ID" value="OCH96333.1"/>
    <property type="molecule type" value="Genomic_DNA"/>
</dbReference>
<feature type="compositionally biased region" description="Polar residues" evidence="1">
    <location>
        <begin position="572"/>
        <end position="590"/>
    </location>
</feature>
<sequence>MAPSASSKKPLTTYRSRKGREKSAPPRTVQSSPLRPLPPEKDDIPLAEMARRMKKRSRQAGTATQVSESATESEAEQYTRKTKKLKRSSESDPESDPQSRPPSDNANVISNPLTRQNDKDSLFQTPEPSLFSEHYMLPSSAAKTAISDKLSPIPVARRMLSRTSSRNLKENADPAYSRSLASPFNSRPGSRIQSPTAGVKKSSAKPARHTKSRTLSSTLMHKTKKSETREAEELPTLNDSSLPPIVYDAQYTVGLASKVKPNPPTHVRTGSIPTMNAHEAFPNEWFIPPKPLSRSPPAIQFDSDPAFEAMQRSFYFDIPLQVSTPPRRKRATTIGAWQLTRAPPTLDSSPILPARSRVTQDFNMDGSPESESPSAGAAARHRPPGRRTVVHMSSDSIFSSALDFSMYINDLGNPSREESNEDVSNASGGTATDDLPGPMMDGPFEGTGGPTAFTLDAALVLATAGVRTQLAEYSGRQDPQADADEVQDLLSGLDLDGSKASATNDAPASVLPEAPPAAKNTRSKEQTHRRKRGDTIRASDFIRPSASLDSGSTAAPAATENAAPARTRRTRSGTVTLSNAPVALTTTKPQLPTRPQGPMHRRVRMNFGDEEDDELLLKPRKHRQ</sequence>
<evidence type="ECO:0000313" key="3">
    <source>
        <dbReference type="Proteomes" id="UP000250043"/>
    </source>
</evidence>
<dbReference type="AlphaFoldDB" id="A0A8E2DVD9"/>
<feature type="compositionally biased region" description="Polar residues" evidence="1">
    <location>
        <begin position="59"/>
        <end position="72"/>
    </location>
</feature>
<accession>A0A8E2DVD9</accession>
<feature type="compositionally biased region" description="Low complexity" evidence="1">
    <location>
        <begin position="366"/>
        <end position="378"/>
    </location>
</feature>
<feature type="region of interest" description="Disordered" evidence="1">
    <location>
        <begin position="360"/>
        <end position="388"/>
    </location>
</feature>
<feature type="compositionally biased region" description="Polar residues" evidence="1">
    <location>
        <begin position="105"/>
        <end position="115"/>
    </location>
</feature>
<feature type="region of interest" description="Disordered" evidence="1">
    <location>
        <begin position="1"/>
        <end position="127"/>
    </location>
</feature>